<dbReference type="InterPro" id="IPR001781">
    <property type="entry name" value="Znf_LIM"/>
</dbReference>
<feature type="region of interest" description="Disordered" evidence="5">
    <location>
        <begin position="115"/>
        <end position="140"/>
    </location>
</feature>
<feature type="region of interest" description="Disordered" evidence="5">
    <location>
        <begin position="334"/>
        <end position="361"/>
    </location>
</feature>
<evidence type="ECO:0000256" key="1">
    <source>
        <dbReference type="ARBA" id="ARBA00022723"/>
    </source>
</evidence>
<dbReference type="AlphaFoldDB" id="A0A061HVP8"/>
<dbReference type="PROSITE" id="PS50023">
    <property type="entry name" value="LIM_DOMAIN_2"/>
    <property type="match status" value="1"/>
</dbReference>
<feature type="region of interest" description="Disordered" evidence="5">
    <location>
        <begin position="1"/>
        <end position="84"/>
    </location>
</feature>
<feature type="compositionally biased region" description="Polar residues" evidence="5">
    <location>
        <begin position="428"/>
        <end position="444"/>
    </location>
</feature>
<feature type="region of interest" description="Disordered" evidence="5">
    <location>
        <begin position="459"/>
        <end position="529"/>
    </location>
</feature>
<evidence type="ECO:0000256" key="2">
    <source>
        <dbReference type="ARBA" id="ARBA00022833"/>
    </source>
</evidence>
<feature type="region of interest" description="Disordered" evidence="5">
    <location>
        <begin position="377"/>
        <end position="399"/>
    </location>
</feature>
<dbReference type="InterPro" id="IPR052621">
    <property type="entry name" value="Cell_Prolif/Cornif_Regul"/>
</dbReference>
<dbReference type="Proteomes" id="UP000030759">
    <property type="component" value="Unassembled WGS sequence"/>
</dbReference>
<feature type="compositionally biased region" description="Basic and acidic residues" evidence="5">
    <location>
        <begin position="40"/>
        <end position="49"/>
    </location>
</feature>
<dbReference type="PROSITE" id="PS00478">
    <property type="entry name" value="LIM_DOMAIN_1"/>
    <property type="match status" value="1"/>
</dbReference>
<protein>
    <submittedName>
        <fullName evidence="7">Zinc finger protein</fullName>
    </submittedName>
</protein>
<dbReference type="PANTHER" id="PTHR15468">
    <property type="entry name" value="ZNF185"/>
    <property type="match status" value="1"/>
</dbReference>
<feature type="compositionally biased region" description="Basic and acidic residues" evidence="5">
    <location>
        <begin position="385"/>
        <end position="399"/>
    </location>
</feature>
<keyword evidence="3 4" id="KW-0440">LIM domain</keyword>
<reference evidence="8" key="1">
    <citation type="journal article" date="2013" name="Nat. Biotechnol.">
        <title>Chinese hamster genome sequenced from sorted chromosomes.</title>
        <authorList>
            <person name="Brinkrolf K."/>
            <person name="Rupp O."/>
            <person name="Laux H."/>
            <person name="Kollin F."/>
            <person name="Ernst W."/>
            <person name="Linke B."/>
            <person name="Kofler R."/>
            <person name="Romand S."/>
            <person name="Hesse F."/>
            <person name="Budach W.E."/>
            <person name="Galosy S."/>
            <person name="Muller D."/>
            <person name="Noll T."/>
            <person name="Wienberg J."/>
            <person name="Jostock T."/>
            <person name="Leonard M."/>
            <person name="Grillari J."/>
            <person name="Tauch A."/>
            <person name="Goesmann A."/>
            <person name="Helk B."/>
            <person name="Mott J.E."/>
            <person name="Puhler A."/>
            <person name="Borth N."/>
        </authorList>
    </citation>
    <scope>NUCLEOTIDE SEQUENCE [LARGE SCALE GENOMIC DNA]</scope>
    <source>
        <strain evidence="8">17A/GY</strain>
    </source>
</reference>
<accession>A0A061HVP8</accession>
<evidence type="ECO:0000256" key="4">
    <source>
        <dbReference type="PROSITE-ProRule" id="PRU00125"/>
    </source>
</evidence>
<feature type="compositionally biased region" description="Polar residues" evidence="5">
    <location>
        <begin position="459"/>
        <end position="480"/>
    </location>
</feature>
<gene>
    <name evidence="7" type="ORF">H671_xg20196</name>
</gene>
<feature type="region of interest" description="Disordered" evidence="5">
    <location>
        <begin position="582"/>
        <end position="606"/>
    </location>
</feature>
<evidence type="ECO:0000259" key="6">
    <source>
        <dbReference type="PROSITE" id="PS50023"/>
    </source>
</evidence>
<dbReference type="Gene3D" id="2.10.110.10">
    <property type="entry name" value="Cysteine Rich Protein"/>
    <property type="match status" value="1"/>
</dbReference>
<dbReference type="CDD" id="cd08368">
    <property type="entry name" value="LIM"/>
    <property type="match status" value="1"/>
</dbReference>
<dbReference type="PANTHER" id="PTHR15468:SF2">
    <property type="entry name" value="ZINC FINGER PROTEIN 185"/>
    <property type="match status" value="1"/>
</dbReference>
<feature type="region of interest" description="Disordered" evidence="5">
    <location>
        <begin position="414"/>
        <end position="444"/>
    </location>
</feature>
<feature type="compositionally biased region" description="Low complexity" evidence="5">
    <location>
        <begin position="500"/>
        <end position="515"/>
    </location>
</feature>
<sequence>MVTVYPQQPGVTQPNLPPEDMYSSELYTQLTRKRPSPKKNYLDTPKEPEVISPIKISKPNIMSNPALGDNGKGKPLSPGEEERNNVLKQMKVRTTLKGDKSWIIKREDSEDHTIELPSRQTHATSSSSIGEVSNARTPNTKVPAGYIIRGVFTRTIDSSSHSQKHLSKTNGAPRSASGLLGAAKSGLPHHSSGYKITTEDYKKLAPHNIRHSSTSGTEEEEVPFTSDEQKRRSQAASSVLRKTASREHSYVLSAAKKSTSSPTQELQAPFIAKRVDVVDEDIPPEKKQETPTLAVPVSGLNSLRTEEIVHLQITTPRAGLHLVASDLETLRSPAQLNDGSEEPGATESPPEGLAGAGIGTGKRGFDTMISSFLDNKKNNSAADLENEKTDPKGPSADREMNVAPKTIEACQDTAGATQGGQGDPAMATQHSADPNTPELESSPSAPNQLIELEACASSTPAACEENNTTPKISEVWQKTSEAPRGGRGDQAVAYQQLADPSTPEPQSSPSSPEQQIKLDDTTNNLKRPSSCTVTVNVAVTSEQTHLHIPAISSEPHSSSTIKGILFVKEYMNTSEVSSGKPVFSPYGSTSNTENSLEKKLPLEGTPPSERATEGVCTYCSREIRDCPKITLEHLAICCHEYCFKCGICNKPMGDLLDQIFIHRDIIHCGKCYEKLF</sequence>
<keyword evidence="1 4" id="KW-0479">Metal-binding</keyword>
<evidence type="ECO:0000313" key="8">
    <source>
        <dbReference type="Proteomes" id="UP000030759"/>
    </source>
</evidence>
<feature type="domain" description="LIM zinc-binding" evidence="6">
    <location>
        <begin position="614"/>
        <end position="676"/>
    </location>
</feature>
<dbReference type="SMART" id="SM00132">
    <property type="entry name" value="LIM"/>
    <property type="match status" value="1"/>
</dbReference>
<evidence type="ECO:0000256" key="3">
    <source>
        <dbReference type="ARBA" id="ARBA00023038"/>
    </source>
</evidence>
<evidence type="ECO:0000256" key="5">
    <source>
        <dbReference type="SAM" id="MobiDB-lite"/>
    </source>
</evidence>
<keyword evidence="2 4" id="KW-0862">Zinc</keyword>
<organism evidence="7 8">
    <name type="scientific">Cricetulus griseus</name>
    <name type="common">Chinese hamster</name>
    <name type="synonym">Cricetulus barabensis griseus</name>
    <dbReference type="NCBI Taxonomy" id="10029"/>
    <lineage>
        <taxon>Eukaryota</taxon>
        <taxon>Metazoa</taxon>
        <taxon>Chordata</taxon>
        <taxon>Craniata</taxon>
        <taxon>Vertebrata</taxon>
        <taxon>Euteleostomi</taxon>
        <taxon>Mammalia</taxon>
        <taxon>Eutheria</taxon>
        <taxon>Euarchontoglires</taxon>
        <taxon>Glires</taxon>
        <taxon>Rodentia</taxon>
        <taxon>Myomorpha</taxon>
        <taxon>Muroidea</taxon>
        <taxon>Cricetidae</taxon>
        <taxon>Cricetinae</taxon>
        <taxon>Cricetulus</taxon>
    </lineage>
</organism>
<feature type="compositionally biased region" description="Polar residues" evidence="5">
    <location>
        <begin position="1"/>
        <end position="14"/>
    </location>
</feature>
<name>A0A061HVP8_CRIGR</name>
<dbReference type="EMBL" id="KE684065">
    <property type="protein sequence ID" value="ERE65486.1"/>
    <property type="molecule type" value="Genomic_DNA"/>
</dbReference>
<dbReference type="GO" id="GO:0046872">
    <property type="term" value="F:metal ion binding"/>
    <property type="evidence" value="ECO:0007669"/>
    <property type="project" value="UniProtKB-KW"/>
</dbReference>
<feature type="compositionally biased region" description="Polar residues" evidence="5">
    <location>
        <begin position="118"/>
        <end position="140"/>
    </location>
</feature>
<evidence type="ECO:0000313" key="7">
    <source>
        <dbReference type="EMBL" id="ERE65486.1"/>
    </source>
</evidence>
<proteinExistence type="predicted"/>
<feature type="region of interest" description="Disordered" evidence="5">
    <location>
        <begin position="159"/>
        <end position="248"/>
    </location>
</feature>